<evidence type="ECO:0000313" key="9">
    <source>
        <dbReference type="EMBL" id="OQP45977.1"/>
    </source>
</evidence>
<keyword evidence="2" id="KW-0964">Secreted</keyword>
<name>A0ABX3NTQ1_9BACT</name>
<dbReference type="RefSeq" id="WP_014221122.1">
    <property type="nucleotide sequence ID" value="NZ_LWBO01000018.1"/>
</dbReference>
<dbReference type="Gene3D" id="3.40.50.1820">
    <property type="entry name" value="alpha/beta hydrolase"/>
    <property type="match status" value="1"/>
</dbReference>
<dbReference type="InterPro" id="IPR029058">
    <property type="entry name" value="AB_hydrolase_fold"/>
</dbReference>
<evidence type="ECO:0000256" key="3">
    <source>
        <dbReference type="ARBA" id="ARBA00022651"/>
    </source>
</evidence>
<gene>
    <name evidence="9" type="ORF">A4D02_32825</name>
</gene>
<keyword evidence="10" id="KW-1185">Reference proteome</keyword>
<evidence type="ECO:0000256" key="1">
    <source>
        <dbReference type="ARBA" id="ARBA00004613"/>
    </source>
</evidence>
<organism evidence="9 10">
    <name type="scientific">Niastella koreensis</name>
    <dbReference type="NCBI Taxonomy" id="354356"/>
    <lineage>
        <taxon>Bacteria</taxon>
        <taxon>Pseudomonadati</taxon>
        <taxon>Bacteroidota</taxon>
        <taxon>Chitinophagia</taxon>
        <taxon>Chitinophagales</taxon>
        <taxon>Chitinophagaceae</taxon>
        <taxon>Niastella</taxon>
    </lineage>
</organism>
<comment type="subcellular location">
    <subcellularLocation>
        <location evidence="1">Secreted</location>
    </subcellularLocation>
</comment>
<protein>
    <recommendedName>
        <fullName evidence="8">Phospholipase/carboxylesterase/thioesterase domain-containing protein</fullName>
    </recommendedName>
</protein>
<keyword evidence="4" id="KW-0732">Signal</keyword>
<evidence type="ECO:0000259" key="8">
    <source>
        <dbReference type="Pfam" id="PF02230"/>
    </source>
</evidence>
<keyword evidence="6" id="KW-0119">Carbohydrate metabolism</keyword>
<evidence type="ECO:0000256" key="6">
    <source>
        <dbReference type="ARBA" id="ARBA00023277"/>
    </source>
</evidence>
<keyword evidence="3" id="KW-0858">Xylan degradation</keyword>
<dbReference type="InterPro" id="IPR003140">
    <property type="entry name" value="PLipase/COase/thioEstase"/>
</dbReference>
<evidence type="ECO:0000313" key="10">
    <source>
        <dbReference type="Proteomes" id="UP000192277"/>
    </source>
</evidence>
<feature type="domain" description="Phospholipase/carboxylesterase/thioesterase" evidence="8">
    <location>
        <begin position="63"/>
        <end position="220"/>
    </location>
</feature>
<keyword evidence="5" id="KW-0378">Hydrolase</keyword>
<evidence type="ECO:0000256" key="7">
    <source>
        <dbReference type="ARBA" id="ARBA00023326"/>
    </source>
</evidence>
<evidence type="ECO:0000256" key="4">
    <source>
        <dbReference type="ARBA" id="ARBA00022729"/>
    </source>
</evidence>
<reference evidence="9 10" key="1">
    <citation type="submission" date="2016-04" db="EMBL/GenBank/DDBJ databases">
        <authorList>
            <person name="Chen L."/>
            <person name="Zhuang W."/>
            <person name="Wang G."/>
        </authorList>
    </citation>
    <scope>NUCLEOTIDE SEQUENCE [LARGE SCALE GENOMIC DNA]</scope>
    <source>
        <strain evidence="10">GR20</strain>
    </source>
</reference>
<keyword evidence="7" id="KW-0624">Polysaccharide degradation</keyword>
<evidence type="ECO:0000256" key="5">
    <source>
        <dbReference type="ARBA" id="ARBA00022801"/>
    </source>
</evidence>
<dbReference type="PANTHER" id="PTHR38050">
    <property type="match status" value="1"/>
</dbReference>
<dbReference type="SUPFAM" id="SSF53474">
    <property type="entry name" value="alpha/beta-Hydrolases"/>
    <property type="match status" value="1"/>
</dbReference>
<evidence type="ECO:0000256" key="2">
    <source>
        <dbReference type="ARBA" id="ARBA00022525"/>
    </source>
</evidence>
<dbReference type="InterPro" id="IPR043595">
    <property type="entry name" value="FaeB/C/D"/>
</dbReference>
<sequence>MNKQSLLYCVLTFLTLGFTNCKKKTDNPPVTNFHFYDSMQLDGYLRTYLLNLPPNYNDSSNFPLVIALHGLAGSASQMEQDYGLTAKSNSAHFILVYPEGVQSDGILGIRTWNAGTCCDFAMQHSIDDVHFIKQLIAKLTSSYKINPKRIYVTGMSNGAMMTYRLACELSNQLAAIAPVSGTLLTLQPCNAVRAVPVLHIHSAIDTKVPYAGGYGLANYYFPPVDSTLRVWAGIDKCTITPQVITDASLYTQTQYMNCSPNTTVQLYLTKDGGHSWPGGLPASVNADPPSSAFNATDLIWSFFSQYELP</sequence>
<comment type="caution">
    <text evidence="9">The sequence shown here is derived from an EMBL/GenBank/DDBJ whole genome shotgun (WGS) entry which is preliminary data.</text>
</comment>
<dbReference type="Proteomes" id="UP000192277">
    <property type="component" value="Unassembled WGS sequence"/>
</dbReference>
<dbReference type="EMBL" id="LWBO01000018">
    <property type="protein sequence ID" value="OQP45977.1"/>
    <property type="molecule type" value="Genomic_DNA"/>
</dbReference>
<proteinExistence type="predicted"/>
<accession>A0ABX3NTQ1</accession>
<dbReference type="PANTHER" id="PTHR38050:SF2">
    <property type="entry name" value="FERULOYL ESTERASE C-RELATED"/>
    <property type="match status" value="1"/>
</dbReference>
<dbReference type="Pfam" id="PF02230">
    <property type="entry name" value="Abhydrolase_2"/>
    <property type="match status" value="1"/>
</dbReference>